<sequence length="162" mass="16881">MAPPAWTSSRTFPPSSPCPPRQCQGGSRAPTRTEPLMRVEWAGAAEAALAALLADGGAGRGGSLWPFASAAELRRALQGTLALDDIRSPLQRERHPNPGPGASSEAVAFFRGDLWFHELHVRYALLPAPPGRPGAAPASVLIEGVEPRGAACAARAAQSSED</sequence>
<evidence type="ECO:0000256" key="1">
    <source>
        <dbReference type="SAM" id="MobiDB-lite"/>
    </source>
</evidence>
<dbReference type="EMBL" id="CAUYUJ010016393">
    <property type="protein sequence ID" value="CAK0864736.1"/>
    <property type="molecule type" value="Genomic_DNA"/>
</dbReference>
<feature type="region of interest" description="Disordered" evidence="1">
    <location>
        <begin position="1"/>
        <end position="34"/>
    </location>
</feature>
<proteinExistence type="predicted"/>
<name>A0ABN9UXG7_9DINO</name>
<accession>A0ABN9UXG7</accession>
<reference evidence="2" key="1">
    <citation type="submission" date="2023-10" db="EMBL/GenBank/DDBJ databases">
        <authorList>
            <person name="Chen Y."/>
            <person name="Shah S."/>
            <person name="Dougan E. K."/>
            <person name="Thang M."/>
            <person name="Chan C."/>
        </authorList>
    </citation>
    <scope>NUCLEOTIDE SEQUENCE [LARGE SCALE GENOMIC DNA]</scope>
</reference>
<evidence type="ECO:0000313" key="3">
    <source>
        <dbReference type="Proteomes" id="UP001189429"/>
    </source>
</evidence>
<dbReference type="Proteomes" id="UP001189429">
    <property type="component" value="Unassembled WGS sequence"/>
</dbReference>
<comment type="caution">
    <text evidence="2">The sequence shown here is derived from an EMBL/GenBank/DDBJ whole genome shotgun (WGS) entry which is preliminary data.</text>
</comment>
<protein>
    <submittedName>
        <fullName evidence="2">Uncharacterized protein</fullName>
    </submittedName>
</protein>
<evidence type="ECO:0000313" key="2">
    <source>
        <dbReference type="EMBL" id="CAK0864736.1"/>
    </source>
</evidence>
<gene>
    <name evidence="2" type="ORF">PCOR1329_LOCUS52524</name>
</gene>
<keyword evidence="3" id="KW-1185">Reference proteome</keyword>
<organism evidence="2 3">
    <name type="scientific">Prorocentrum cordatum</name>
    <dbReference type="NCBI Taxonomy" id="2364126"/>
    <lineage>
        <taxon>Eukaryota</taxon>
        <taxon>Sar</taxon>
        <taxon>Alveolata</taxon>
        <taxon>Dinophyceae</taxon>
        <taxon>Prorocentrales</taxon>
        <taxon>Prorocentraceae</taxon>
        <taxon>Prorocentrum</taxon>
    </lineage>
</organism>